<feature type="domain" description="PpiC" evidence="1">
    <location>
        <begin position="85"/>
        <end position="185"/>
    </location>
</feature>
<dbReference type="InterPro" id="IPR046357">
    <property type="entry name" value="PPIase_dom_sf"/>
</dbReference>
<dbReference type="AlphaFoldDB" id="X1H4W4"/>
<evidence type="ECO:0000259" key="1">
    <source>
        <dbReference type="PROSITE" id="PS50198"/>
    </source>
</evidence>
<dbReference type="InterPro" id="IPR050245">
    <property type="entry name" value="PrsA_foldase"/>
</dbReference>
<dbReference type="Pfam" id="PF00639">
    <property type="entry name" value="Rotamase"/>
    <property type="match status" value="2"/>
</dbReference>
<dbReference type="SUPFAM" id="SSF54534">
    <property type="entry name" value="FKBP-like"/>
    <property type="match status" value="2"/>
</dbReference>
<accession>X1H4W4</accession>
<protein>
    <recommendedName>
        <fullName evidence="1">PpiC domain-containing protein</fullName>
    </recommendedName>
</protein>
<dbReference type="PROSITE" id="PS50198">
    <property type="entry name" value="PPIC_PPIASE_2"/>
    <property type="match status" value="2"/>
</dbReference>
<organism evidence="2">
    <name type="scientific">marine sediment metagenome</name>
    <dbReference type="NCBI Taxonomy" id="412755"/>
    <lineage>
        <taxon>unclassified sequences</taxon>
        <taxon>metagenomes</taxon>
        <taxon>ecological metagenomes</taxon>
    </lineage>
</organism>
<feature type="non-terminal residue" evidence="2">
    <location>
        <position position="1"/>
    </location>
</feature>
<feature type="domain" description="PpiC" evidence="1">
    <location>
        <begin position="1"/>
        <end position="67"/>
    </location>
</feature>
<evidence type="ECO:0000313" key="2">
    <source>
        <dbReference type="EMBL" id="GAH64437.1"/>
    </source>
</evidence>
<dbReference type="PANTHER" id="PTHR47245:SF2">
    <property type="entry name" value="PEPTIDYL-PROLYL CIS-TRANS ISOMERASE HP_0175-RELATED"/>
    <property type="match status" value="1"/>
</dbReference>
<sequence length="234" mass="27326">NEEKRIEEKISEVLLRLEFNEDFGELAKKYSEGKFRNRGGDLGFVKKDELSPEIAEVAFSLGVDEVTLTRGIDGFYLFKCVRKRKDTHHLKQIFFKLKVASIDTLRTHKLALKLKEWAESGEDFANLAKKYSDDIETKDNAGYLGEVYLEQLHPLFRDAVKDLDDGEVSDPVKTEFGFHIFKVLSKPEPRIPELDEIKHIVKEFIIQKRTKEKTDELLERILPNFYVETFLKRK</sequence>
<reference evidence="2" key="1">
    <citation type="journal article" date="2014" name="Front. Microbiol.">
        <title>High frequency of phylogenetically diverse reductive dehalogenase-homologous genes in deep subseafloor sedimentary metagenomes.</title>
        <authorList>
            <person name="Kawai M."/>
            <person name="Futagami T."/>
            <person name="Toyoda A."/>
            <person name="Takaki Y."/>
            <person name="Nishi S."/>
            <person name="Hori S."/>
            <person name="Arai W."/>
            <person name="Tsubouchi T."/>
            <person name="Morono Y."/>
            <person name="Uchiyama I."/>
            <person name="Ito T."/>
            <person name="Fujiyama A."/>
            <person name="Inagaki F."/>
            <person name="Takami H."/>
        </authorList>
    </citation>
    <scope>NUCLEOTIDE SEQUENCE</scope>
    <source>
        <strain evidence="2">Expedition CK06-06</strain>
    </source>
</reference>
<dbReference type="Gene3D" id="3.10.50.40">
    <property type="match status" value="2"/>
</dbReference>
<dbReference type="PANTHER" id="PTHR47245">
    <property type="entry name" value="PEPTIDYLPROLYL ISOMERASE"/>
    <property type="match status" value="1"/>
</dbReference>
<dbReference type="GO" id="GO:0003755">
    <property type="term" value="F:peptidyl-prolyl cis-trans isomerase activity"/>
    <property type="evidence" value="ECO:0007669"/>
    <property type="project" value="InterPro"/>
</dbReference>
<gene>
    <name evidence="2" type="ORF">S03H2_46527</name>
</gene>
<dbReference type="InterPro" id="IPR000297">
    <property type="entry name" value="PPIase_PpiC"/>
</dbReference>
<name>X1H4W4_9ZZZZ</name>
<comment type="caution">
    <text evidence="2">The sequence shown here is derived from an EMBL/GenBank/DDBJ whole genome shotgun (WGS) entry which is preliminary data.</text>
</comment>
<proteinExistence type="predicted"/>
<dbReference type="EMBL" id="BARU01029220">
    <property type="protein sequence ID" value="GAH64437.1"/>
    <property type="molecule type" value="Genomic_DNA"/>
</dbReference>